<dbReference type="PANTHER" id="PTHR30481">
    <property type="entry name" value="DNA ADENINE METHYLASE"/>
    <property type="match status" value="1"/>
</dbReference>
<evidence type="ECO:0000313" key="9">
    <source>
        <dbReference type="Proteomes" id="UP000501069"/>
    </source>
</evidence>
<protein>
    <recommendedName>
        <fullName evidence="2 7">Site-specific DNA-methyltransferase (adenine-specific)</fullName>
        <ecNumber evidence="2 7">2.1.1.72</ecNumber>
    </recommendedName>
</protein>
<dbReference type="PRINTS" id="PR00505">
    <property type="entry name" value="D12N6MTFRASE"/>
</dbReference>
<dbReference type="AlphaFoldDB" id="A0AAP9SAE0"/>
<dbReference type="GO" id="GO:0032259">
    <property type="term" value="P:methylation"/>
    <property type="evidence" value="ECO:0007669"/>
    <property type="project" value="UniProtKB-KW"/>
</dbReference>
<dbReference type="EMBL" id="CP050964">
    <property type="protein sequence ID" value="QIX93941.1"/>
    <property type="molecule type" value="Genomic_DNA"/>
</dbReference>
<dbReference type="SUPFAM" id="SSF53335">
    <property type="entry name" value="S-adenosyl-L-methionine-dependent methyltransferases"/>
    <property type="match status" value="1"/>
</dbReference>
<dbReference type="GO" id="GO:0043565">
    <property type="term" value="F:sequence-specific DNA binding"/>
    <property type="evidence" value="ECO:0007669"/>
    <property type="project" value="TreeGrafter"/>
</dbReference>
<dbReference type="GO" id="GO:0009307">
    <property type="term" value="P:DNA restriction-modification system"/>
    <property type="evidence" value="ECO:0007669"/>
    <property type="project" value="InterPro"/>
</dbReference>
<accession>A0AAP9SAE0</accession>
<dbReference type="GO" id="GO:1904047">
    <property type="term" value="F:S-adenosyl-L-methionine binding"/>
    <property type="evidence" value="ECO:0007669"/>
    <property type="project" value="TreeGrafter"/>
</dbReference>
<dbReference type="Gene3D" id="1.10.1020.10">
    <property type="entry name" value="Adenine-specific Methyltransferase, Domain 2"/>
    <property type="match status" value="1"/>
</dbReference>
<proteinExistence type="inferred from homology"/>
<reference evidence="8 9" key="1">
    <citation type="submission" date="2019-11" db="EMBL/GenBank/DDBJ databases">
        <title>FDA dAtabase for Regulatory Grade micrObial Sequences (FDA-ARGOS): Supporting development and validation of Infectious Disease Dx tests.</title>
        <authorList>
            <person name="Turner S."/>
            <person name="Byrd R."/>
            <person name="Tallon L."/>
            <person name="Sadzewicz L."/>
            <person name="Vavikolanu K."/>
            <person name="Mehta A."/>
            <person name="Aluvathingal J."/>
            <person name="Nadendla S."/>
            <person name="Myers T."/>
            <person name="Yan Y."/>
            <person name="Sichtig H."/>
        </authorList>
    </citation>
    <scope>NUCLEOTIDE SEQUENCE [LARGE SCALE GENOMIC DNA]</scope>
    <source>
        <strain evidence="8 9">FDAARGOS_739</strain>
    </source>
</reference>
<dbReference type="InterPro" id="IPR012327">
    <property type="entry name" value="MeTrfase_D12"/>
</dbReference>
<keyword evidence="3 7" id="KW-0489">Methyltransferase</keyword>
<dbReference type="InterPro" id="IPR002052">
    <property type="entry name" value="DNA_methylase_N6_adenine_CS"/>
</dbReference>
<evidence type="ECO:0000256" key="2">
    <source>
        <dbReference type="ARBA" id="ARBA00011900"/>
    </source>
</evidence>
<dbReference type="Pfam" id="PF02086">
    <property type="entry name" value="MethyltransfD12"/>
    <property type="match status" value="1"/>
</dbReference>
<evidence type="ECO:0000256" key="4">
    <source>
        <dbReference type="ARBA" id="ARBA00022679"/>
    </source>
</evidence>
<dbReference type="InterPro" id="IPR012263">
    <property type="entry name" value="M_m6A_EcoRV"/>
</dbReference>
<evidence type="ECO:0000256" key="3">
    <source>
        <dbReference type="ARBA" id="ARBA00022603"/>
    </source>
</evidence>
<dbReference type="GO" id="GO:0009007">
    <property type="term" value="F:site-specific DNA-methyltransferase (adenine-specific) activity"/>
    <property type="evidence" value="ECO:0007669"/>
    <property type="project" value="UniProtKB-UniRule"/>
</dbReference>
<evidence type="ECO:0000256" key="5">
    <source>
        <dbReference type="ARBA" id="ARBA00022691"/>
    </source>
</evidence>
<dbReference type="PROSITE" id="PS00092">
    <property type="entry name" value="N6_MTASE"/>
    <property type="match status" value="1"/>
</dbReference>
<dbReference type="InterPro" id="IPR029063">
    <property type="entry name" value="SAM-dependent_MTases_sf"/>
</dbReference>
<dbReference type="EC" id="2.1.1.72" evidence="2 7"/>
<organism evidence="8 9">
    <name type="scientific">Enterocloster clostridioformis</name>
    <dbReference type="NCBI Taxonomy" id="1531"/>
    <lineage>
        <taxon>Bacteria</taxon>
        <taxon>Bacillati</taxon>
        <taxon>Bacillota</taxon>
        <taxon>Clostridia</taxon>
        <taxon>Lachnospirales</taxon>
        <taxon>Lachnospiraceae</taxon>
        <taxon>Enterocloster</taxon>
    </lineage>
</organism>
<dbReference type="GO" id="GO:0006298">
    <property type="term" value="P:mismatch repair"/>
    <property type="evidence" value="ECO:0007669"/>
    <property type="project" value="TreeGrafter"/>
</dbReference>
<comment type="similarity">
    <text evidence="1 7">Belongs to the N(4)/N(6)-methyltransferase family.</text>
</comment>
<sequence>MSSIYIKSPLNYVGGKYKLLKEIIPLFPSDITVFVDLFGGGFNVGVNVGCKNIIYNDTCSQVVDLLQHFYKNEADVIHNNIIKTITDYGLSRSDLNGYEVYGCNSNNGLGEYNKPKYLKLREDYNNNPDWIKFYTLITCSFSNQIRFNSSKGQFNMPYGKRDYNSSLQEKLKVFVNAMHDKHIEFWNKDFRECNFFSDDFLYCDPPYYNSVATYNENGGWSEQDEKDLLHMLDVVDSHNGRFALSNNLKYENPLLDEWISEYNVHYLNGDYSNCNYQKKDKSKDIEVLITNY</sequence>
<dbReference type="Gene3D" id="3.40.50.150">
    <property type="entry name" value="Vaccinia Virus protein VP39"/>
    <property type="match status" value="1"/>
</dbReference>
<evidence type="ECO:0000313" key="8">
    <source>
        <dbReference type="EMBL" id="QIX93941.1"/>
    </source>
</evidence>
<evidence type="ECO:0000256" key="6">
    <source>
        <dbReference type="ARBA" id="ARBA00047942"/>
    </source>
</evidence>
<keyword evidence="4 7" id="KW-0808">Transferase</keyword>
<dbReference type="Proteomes" id="UP000501069">
    <property type="component" value="Chromosome"/>
</dbReference>
<gene>
    <name evidence="8" type="ORF">FOC47_00345</name>
</gene>
<comment type="catalytic activity">
    <reaction evidence="6 7">
        <text>a 2'-deoxyadenosine in DNA + S-adenosyl-L-methionine = an N(6)-methyl-2'-deoxyadenosine in DNA + S-adenosyl-L-homocysteine + H(+)</text>
        <dbReference type="Rhea" id="RHEA:15197"/>
        <dbReference type="Rhea" id="RHEA-COMP:12418"/>
        <dbReference type="Rhea" id="RHEA-COMP:12419"/>
        <dbReference type="ChEBI" id="CHEBI:15378"/>
        <dbReference type="ChEBI" id="CHEBI:57856"/>
        <dbReference type="ChEBI" id="CHEBI:59789"/>
        <dbReference type="ChEBI" id="CHEBI:90615"/>
        <dbReference type="ChEBI" id="CHEBI:90616"/>
        <dbReference type="EC" id="2.1.1.72"/>
    </reaction>
</comment>
<dbReference type="InterPro" id="IPR023095">
    <property type="entry name" value="Ade_MeTrfase_dom_2"/>
</dbReference>
<dbReference type="PIRSF" id="PIRSF000398">
    <property type="entry name" value="M_m6A_EcoRV"/>
    <property type="match status" value="1"/>
</dbReference>
<keyword evidence="5 7" id="KW-0949">S-adenosyl-L-methionine</keyword>
<dbReference type="REBASE" id="391944">
    <property type="entry name" value="M.Ecl739ORF345P"/>
</dbReference>
<name>A0AAP9SAE0_9FIRM</name>
<dbReference type="PANTHER" id="PTHR30481:SF3">
    <property type="entry name" value="DNA ADENINE METHYLASE"/>
    <property type="match status" value="1"/>
</dbReference>
<evidence type="ECO:0000256" key="7">
    <source>
        <dbReference type="RuleBase" id="RU361257"/>
    </source>
</evidence>
<evidence type="ECO:0000256" key="1">
    <source>
        <dbReference type="ARBA" id="ARBA00006594"/>
    </source>
</evidence>
<dbReference type="NCBIfam" id="TIGR00571">
    <property type="entry name" value="dam"/>
    <property type="match status" value="1"/>
</dbReference>